<proteinExistence type="predicted"/>
<reference evidence="1 2" key="1">
    <citation type="submission" date="2015-04" db="EMBL/GenBank/DDBJ databases">
        <title>Diachasmimorpha longicaudata entomopoxvirus genome.</title>
        <authorList>
            <person name="Coffman K.A."/>
            <person name="Burke G.R."/>
        </authorList>
    </citation>
    <scope>NUCLEOTIDE SEQUENCE [LARGE SCALE GENOMIC DNA]</scope>
</reference>
<accession>A0A7R5WD65</accession>
<sequence length="298" mass="35280">MNGLWVCQKYYKTETKEYFVHLVSENHLLWTNLQEIFDVLEWDMAEMEEQFALYEKKTWHDLFFKYQHYAFSYDRTLQSPSLPTSWPLDTKFISEAGVRKILNVKKNMLRSQQQAEVLNAIPPGSIISPSPEGMLRSLGLKWLSSIYFDLRDLINVKKQIDICQKSFVIQTCNIQNFIEIESSHTPIQEENNNSLLIFQDLLNKDKFKFVFAKSAESGHHCQLHNKKYLTHNHFTGLPNTFCVFYIVFKTRLMQLRKKFRSCDFEQIIELKESVDPIIIEVLEILHIIKSNRDNPIEE</sequence>
<evidence type="ECO:0000313" key="2">
    <source>
        <dbReference type="Proteomes" id="UP000593702"/>
    </source>
</evidence>
<evidence type="ECO:0000313" key="1">
    <source>
        <dbReference type="EMBL" id="AKS26422.1"/>
    </source>
</evidence>
<protein>
    <submittedName>
        <fullName evidence="1">Uncharacterized protein</fullName>
    </submittedName>
</protein>
<gene>
    <name evidence="1" type="ORF">DLEV_131</name>
</gene>
<name>A0A7R5WD65_9POXV</name>
<dbReference type="Proteomes" id="UP000593702">
    <property type="component" value="Segment"/>
</dbReference>
<organism evidence="1 2">
    <name type="scientific">Diachasmimorpha longicaudata entomopoxvirus</name>
    <dbReference type="NCBI Taxonomy" id="109981"/>
    <lineage>
        <taxon>Viruses</taxon>
        <taxon>Varidnaviria</taxon>
        <taxon>Bamfordvirae</taxon>
        <taxon>Nucleocytoviricota</taxon>
        <taxon>Pokkesviricetes</taxon>
        <taxon>Chitovirales</taxon>
        <taxon>Poxviridae</taxon>
        <taxon>Entomopoxvirinae</taxon>
        <taxon>Epsilonentomopoxvirus</taxon>
        <taxon>Epsilonentomopoxvirus dlongicaudata</taxon>
        <taxon>Diachasmimorpha entomopoxvirus</taxon>
    </lineage>
</organism>
<keyword evidence="2" id="KW-1185">Reference proteome</keyword>
<dbReference type="EMBL" id="KR095315">
    <property type="protein sequence ID" value="AKS26422.1"/>
    <property type="molecule type" value="Genomic_DNA"/>
</dbReference>